<dbReference type="WBParaSite" id="SMUV_0000642801-mRNA-1">
    <property type="protein sequence ID" value="SMUV_0000642801-mRNA-1"/>
    <property type="gene ID" value="SMUV_0000642801"/>
</dbReference>
<dbReference type="PANTHER" id="PTHR12989">
    <property type="entry name" value="ALPHA-1,2-GLUCOSYLTRANSFERASE ALG10"/>
    <property type="match status" value="1"/>
</dbReference>
<evidence type="ECO:0000256" key="11">
    <source>
        <dbReference type="ARBA" id="ARBA00023136"/>
    </source>
</evidence>
<comment type="catalytic activity">
    <reaction evidence="13">
        <text>an alpha-D-Glc-(1-&gt;3)-alpha-D-Glc-(1-&gt;3)-alpha-D-Man-(1-&gt;2)-alpha-D-Man-(1-&gt;2)-alpha-D-Man-(1-&gt;3)-[alpha-D-Man-(1-&gt;2)-alpha-D-Man-(1-&gt;3)-[alpha-D-Man-(1-&gt;2)-alpha-D-Man-(1-&gt;6)]-alpha-D-Man-(1-&gt;6)]-beta-D-Man-(1-&gt;4)-beta-D-GlcNAc-(1-&gt;4)-alpha-D-GlcNAc-diphospho-di-trans,poly-cis-dolichol + a di-trans,poly-cis-dolichyl beta-D-glucosyl phosphate = a alpha-D-Glc-(1-&gt;2)-alpha-D-Glc-(1-&gt;3)-alpha-D-Glc-(1-&gt;3)-alpha-D-Man-(1-&gt;2)-alpha-D-Man-(1-&gt;2)-alpha-D-Man-(1-&gt;3)-[alpha-D-Man-(1-&gt;2)-alpha-D-Man-(1-&gt;3)-[alpha-D-Man-(1-&gt;2)-alpha-D-Man-(1-&gt;6)]-alpha-D-Man-(1-&gt;6)]-beta-D-Man-(1-&gt;4)-beta-D-GlcNAc-(1-&gt;4)-alpha-D-GlcNAc-diphospho-di-trans,poly-cis-dolichol + a di-trans,poly-cis-dolichyl phosphate + H(+)</text>
        <dbReference type="Rhea" id="RHEA:29543"/>
        <dbReference type="Rhea" id="RHEA-COMP:19498"/>
        <dbReference type="Rhea" id="RHEA-COMP:19502"/>
        <dbReference type="Rhea" id="RHEA-COMP:19512"/>
        <dbReference type="Rhea" id="RHEA-COMP:19522"/>
        <dbReference type="ChEBI" id="CHEBI:15378"/>
        <dbReference type="ChEBI" id="CHEBI:57525"/>
        <dbReference type="ChEBI" id="CHEBI:57683"/>
        <dbReference type="ChEBI" id="CHEBI:132522"/>
        <dbReference type="ChEBI" id="CHEBI:132523"/>
        <dbReference type="EC" id="2.4.1.256"/>
    </reaction>
    <physiologicalReaction direction="left-to-right" evidence="13">
        <dbReference type="Rhea" id="RHEA:29544"/>
    </physiologicalReaction>
</comment>
<feature type="transmembrane region" description="Helical" evidence="14">
    <location>
        <begin position="312"/>
        <end position="329"/>
    </location>
</feature>
<dbReference type="GO" id="GO:0006488">
    <property type="term" value="P:dolichol-linked oligosaccharide biosynthetic process"/>
    <property type="evidence" value="ECO:0007669"/>
    <property type="project" value="UniProtKB-UniRule"/>
</dbReference>
<evidence type="ECO:0000256" key="2">
    <source>
        <dbReference type="ARBA" id="ARBA00004922"/>
    </source>
</evidence>
<dbReference type="PIRSF" id="PIRSF028810">
    <property type="entry name" value="Alpha1_2_glucosyltferase_Alg10"/>
    <property type="match status" value="1"/>
</dbReference>
<evidence type="ECO:0000256" key="13">
    <source>
        <dbReference type="ARBA" id="ARBA00048064"/>
    </source>
</evidence>
<keyword evidence="6 14" id="KW-0328">Glycosyltransferase</keyword>
<evidence type="ECO:0000256" key="6">
    <source>
        <dbReference type="ARBA" id="ARBA00022676"/>
    </source>
</evidence>
<evidence type="ECO:0000256" key="9">
    <source>
        <dbReference type="ARBA" id="ARBA00022824"/>
    </source>
</evidence>
<feature type="transmembrane region" description="Helical" evidence="14">
    <location>
        <begin position="273"/>
        <end position="292"/>
    </location>
</feature>
<evidence type="ECO:0000256" key="10">
    <source>
        <dbReference type="ARBA" id="ARBA00022989"/>
    </source>
</evidence>
<keyword evidence="9" id="KW-0256">Endoplasmic reticulum</keyword>
<evidence type="ECO:0000256" key="1">
    <source>
        <dbReference type="ARBA" id="ARBA00004477"/>
    </source>
</evidence>
<evidence type="ECO:0000256" key="3">
    <source>
        <dbReference type="ARBA" id="ARBA00010600"/>
    </source>
</evidence>
<comment type="similarity">
    <text evidence="3 14">Belongs to the ALG10 glucosyltransferase family.</text>
</comment>
<dbReference type="Proteomes" id="UP000046393">
    <property type="component" value="Unplaced"/>
</dbReference>
<evidence type="ECO:0000313" key="16">
    <source>
        <dbReference type="WBParaSite" id="SMUV_0000642801-mRNA-1"/>
    </source>
</evidence>
<evidence type="ECO:0000256" key="14">
    <source>
        <dbReference type="PIRNR" id="PIRNR028810"/>
    </source>
</evidence>
<evidence type="ECO:0000313" key="15">
    <source>
        <dbReference type="Proteomes" id="UP000046393"/>
    </source>
</evidence>
<name>A0A0N5AP62_9BILA</name>
<evidence type="ECO:0000256" key="5">
    <source>
        <dbReference type="ARBA" id="ARBA00018512"/>
    </source>
</evidence>
<dbReference type="GO" id="GO:0106073">
    <property type="term" value="F:dolichyl pyrophosphate Glc2Man9GlcNAc2 alpha-1,2-glucosyltransferase activity"/>
    <property type="evidence" value="ECO:0007669"/>
    <property type="project" value="UniProtKB-UniRule"/>
</dbReference>
<feature type="transmembrane region" description="Helical" evidence="14">
    <location>
        <begin position="341"/>
        <end position="358"/>
    </location>
</feature>
<proteinExistence type="inferred from homology"/>
<evidence type="ECO:0000256" key="12">
    <source>
        <dbReference type="ARBA" id="ARBA00044727"/>
    </source>
</evidence>
<accession>A0A0N5AP62</accession>
<dbReference type="STRING" id="451379.A0A0N5AP62"/>
<feature type="transmembrane region" description="Helical" evidence="14">
    <location>
        <begin position="151"/>
        <end position="179"/>
    </location>
</feature>
<feature type="transmembrane region" description="Helical" evidence="14">
    <location>
        <begin position="191"/>
        <end position="214"/>
    </location>
</feature>
<feature type="transmembrane region" description="Helical" evidence="14">
    <location>
        <begin position="378"/>
        <end position="401"/>
    </location>
</feature>
<keyword evidence="10 14" id="KW-1133">Transmembrane helix</keyword>
<keyword evidence="11 14" id="KW-0472">Membrane</keyword>
<comment type="pathway">
    <text evidence="2">Protein modification; protein glycosylation.</text>
</comment>
<dbReference type="EC" id="2.4.1.256" evidence="4 14"/>
<dbReference type="Pfam" id="PF04922">
    <property type="entry name" value="DIE2_ALG10"/>
    <property type="match status" value="2"/>
</dbReference>
<keyword evidence="7" id="KW-0808">Transferase</keyword>
<feature type="transmembrane region" description="Helical" evidence="14">
    <location>
        <begin position="110"/>
        <end position="131"/>
    </location>
</feature>
<dbReference type="PANTHER" id="PTHR12989:SF10">
    <property type="entry name" value="DOL-P-GLC:GLC(2)MAN(9)GLCNAC(2)-PP-DOL ALPHA-1,2-GLUCOSYLTRANSFERASE-RELATED"/>
    <property type="match status" value="1"/>
</dbReference>
<comment type="caution">
    <text evidence="14">Lacks conserved residue(s) required for the propagation of feature annotation.</text>
</comment>
<feature type="transmembrane region" description="Helical" evidence="14">
    <location>
        <begin position="6"/>
        <end position="32"/>
    </location>
</feature>
<keyword evidence="15" id="KW-1185">Reference proteome</keyword>
<evidence type="ECO:0000256" key="7">
    <source>
        <dbReference type="ARBA" id="ARBA00022679"/>
    </source>
</evidence>
<evidence type="ECO:0000256" key="4">
    <source>
        <dbReference type="ARBA" id="ARBA00011967"/>
    </source>
</evidence>
<dbReference type="InterPro" id="IPR016900">
    <property type="entry name" value="Alg10"/>
</dbReference>
<dbReference type="GO" id="GO:0005789">
    <property type="term" value="C:endoplasmic reticulum membrane"/>
    <property type="evidence" value="ECO:0007669"/>
    <property type="project" value="UniProtKB-SubCell"/>
</dbReference>
<keyword evidence="8 14" id="KW-0812">Transmembrane</keyword>
<evidence type="ECO:0000256" key="8">
    <source>
        <dbReference type="ARBA" id="ARBA00022692"/>
    </source>
</evidence>
<comment type="function">
    <text evidence="12">Dol-P-Glc:Glc(2)Man(9)GlcNAc(2)-PP-Dol alpha-1,2-glucosyltransferase that operates in the biosynthetic pathway of dolichol-linked oligosaccharides, the glycan precursors employed in protein asparagine (N)-glycosylation. The assembly of dolichol-linked oligosaccharides begins on the cytosolic side of the endoplasmic reticulum membrane and finishes in its lumen. The sequential addition of sugars to dolichol pyrophosphate produces dolichol-linked oligosaccharides containing fourteen sugars, including two GlcNAcs, nine mannoses and three glucoses. Once assembled, the oligosaccharide is transferred from the lipid to nascent proteins by oligosaccharyltransferases. In the lumen of the endoplasmic reticulum, adds the third and last glucose residue from dolichyl phosphate glucose (Dol-P-Glc) onto the lipid-linked oligosaccharide intermediate Glc(2)Man(9)GlcNAc(2)-PP-Dol to produce Glc(3)Man(9)GlcNAc(2)-PP-Dol.</text>
</comment>
<comment type="subcellular location">
    <subcellularLocation>
        <location evidence="1">Endoplasmic reticulum membrane</location>
        <topology evidence="1">Multi-pass membrane protein</topology>
    </subcellularLocation>
</comment>
<sequence>MVVCFFSVVLTIYLLGIIGAILGFIHGVLVWYTYKKVPKPYMDEIFHVNQARRFCALDFSWNEKITTPPALYLLSMLGFCGIERYTNSVLIPFFYVGAVRFRKLFTNEQLEQTALIVLLLPMLFHSSLLYYTDLLSITTLLWGFSCKTPTLASVFFFVAVLTRQTNIVWAGVYGVAYLVKLIDFRNIVRSLCYGLIRLWSLIGLAFIFVLFFILNGYRIALGDHSAHEPRFHFMQVYYCFSLLCIISAPLFLQKKVLLKVFNEFITKPIRNSLYCIIILLCIHFFTFEHPYLLADNRHFTFYIWRKWFKRHWLCRYLVAPFYLLSLYMFKQSIHHINRFLLLLFLTASIVALAPLPLFETRYYIVPFVLWRLCVKSQSQLRCFIEILYISMINAVVLYLFYEKPFTWKSAPEKLQRFMW</sequence>
<dbReference type="AlphaFoldDB" id="A0A0N5AP62"/>
<reference evidence="16" key="1">
    <citation type="submission" date="2017-02" db="UniProtKB">
        <authorList>
            <consortium name="WormBaseParasite"/>
        </authorList>
    </citation>
    <scope>IDENTIFICATION</scope>
</reference>
<feature type="transmembrane region" description="Helical" evidence="14">
    <location>
        <begin position="234"/>
        <end position="252"/>
    </location>
</feature>
<protein>
    <recommendedName>
        <fullName evidence="5 14">Dol-P-Glc:Glc(2)Man(9)GlcNAc(2)-PP-Dol alpha-1,2-glucosyltransferase</fullName>
        <ecNumber evidence="4 14">2.4.1.256</ecNumber>
    </recommendedName>
</protein>
<organism evidence="15 16">
    <name type="scientific">Syphacia muris</name>
    <dbReference type="NCBI Taxonomy" id="451379"/>
    <lineage>
        <taxon>Eukaryota</taxon>
        <taxon>Metazoa</taxon>
        <taxon>Ecdysozoa</taxon>
        <taxon>Nematoda</taxon>
        <taxon>Chromadorea</taxon>
        <taxon>Rhabditida</taxon>
        <taxon>Spirurina</taxon>
        <taxon>Oxyuridomorpha</taxon>
        <taxon>Oxyuroidea</taxon>
        <taxon>Oxyuridae</taxon>
        <taxon>Syphacia</taxon>
    </lineage>
</organism>